<name>A0A410DA24_9BACL</name>
<dbReference type="Proteomes" id="UP000285882">
    <property type="component" value="Chromosome"/>
</dbReference>
<protein>
    <submittedName>
        <fullName evidence="3">Tetratricopeptide repeat-containing protein</fullName>
    </submittedName>
</protein>
<dbReference type="EMBL" id="CP025688">
    <property type="protein sequence ID" value="QAA22943.1"/>
    <property type="molecule type" value="Genomic_DNA"/>
</dbReference>
<dbReference type="Pfam" id="PF12895">
    <property type="entry name" value="ANAPC3"/>
    <property type="match status" value="1"/>
</dbReference>
<evidence type="ECO:0000313" key="4">
    <source>
        <dbReference type="Proteomes" id="UP000285882"/>
    </source>
</evidence>
<evidence type="ECO:0000313" key="3">
    <source>
        <dbReference type="EMBL" id="QAA22943.1"/>
    </source>
</evidence>
<dbReference type="Proteomes" id="UP000326951">
    <property type="component" value="Chromosome"/>
</dbReference>
<accession>A0A410DA24</accession>
<dbReference type="AlphaFoldDB" id="A0A410DA24"/>
<dbReference type="SUPFAM" id="SSF116965">
    <property type="entry name" value="Hypothetical protein MPN330"/>
    <property type="match status" value="1"/>
</dbReference>
<evidence type="ECO:0000313" key="5">
    <source>
        <dbReference type="Proteomes" id="UP000326951"/>
    </source>
</evidence>
<feature type="compositionally biased region" description="Basic and acidic residues" evidence="1">
    <location>
        <begin position="159"/>
        <end position="173"/>
    </location>
</feature>
<gene>
    <name evidence="3" type="ORF">C0674_10075</name>
    <name evidence="2" type="ORF">St703_20460</name>
</gene>
<proteinExistence type="predicted"/>
<dbReference type="InterPro" id="IPR011990">
    <property type="entry name" value="TPR-like_helical_dom_sf"/>
</dbReference>
<dbReference type="RefSeq" id="WP_051577870.1">
    <property type="nucleotide sequence ID" value="NZ_AP021853.1"/>
</dbReference>
<dbReference type="Gene3D" id="1.25.40.10">
    <property type="entry name" value="Tetratricopeptide repeat domain"/>
    <property type="match status" value="1"/>
</dbReference>
<keyword evidence="4" id="KW-1185">Reference proteome</keyword>
<sequence length="354" mass="40449">MKKKGGSIGGSDKVVPIPHLEERLLSKAMLLVEENRHKEACQLFGKLLELNVRDVRALYGWAVCSIELGDYSEAEKAVVLLLEADTPYFYEVFRLYLTILIERKDYTSAIREILTIRKKKGLPIEFKEFLVHMQKFCQIRLHEPSWSDVGLEEADETDQMTKPDADTEHRESSIDWPALEKADTISQMLLLNNLADQLKTTHLPEIQRFLLDDQQPTELKTMLLCAVKEGHLAQKVAVHKFGEIYDAQLDHADFLNKEFADQIEAVIRRTMESENPTLTTSAVEMERMFTMNVYPKPIVPSQPEVWAALFCLRAMGGESEQEKKDVLAHFGVNEDDFCAASSMLHGVEAYDIWS</sequence>
<reference evidence="3 4" key="1">
    <citation type="submission" date="2018-01" db="EMBL/GenBank/DDBJ databases">
        <title>Complete genome sequencing of Sporolactobacillus terrae DLG3.</title>
        <authorList>
            <person name="Nam Y.-D."/>
            <person name="Kang J."/>
            <person name="Chung W.-H."/>
        </authorList>
    </citation>
    <scope>NUCLEOTIDE SEQUENCE [LARGE SCALE GENOMIC DNA]</scope>
    <source>
        <strain evidence="3 4">DLG3</strain>
    </source>
</reference>
<dbReference type="EMBL" id="AP021853">
    <property type="protein sequence ID" value="BBN99341.1"/>
    <property type="molecule type" value="Genomic_DNA"/>
</dbReference>
<organism evidence="2 5">
    <name type="scientific">Sporolactobacillus terrae</name>
    <dbReference type="NCBI Taxonomy" id="269673"/>
    <lineage>
        <taxon>Bacteria</taxon>
        <taxon>Bacillati</taxon>
        <taxon>Bacillota</taxon>
        <taxon>Bacilli</taxon>
        <taxon>Bacillales</taxon>
        <taxon>Sporolactobacillaceae</taxon>
        <taxon>Sporolactobacillus</taxon>
    </lineage>
</organism>
<feature type="region of interest" description="Disordered" evidence="1">
    <location>
        <begin position="152"/>
        <end position="173"/>
    </location>
</feature>
<evidence type="ECO:0000313" key="2">
    <source>
        <dbReference type="EMBL" id="BBN99341.1"/>
    </source>
</evidence>
<evidence type="ECO:0000256" key="1">
    <source>
        <dbReference type="SAM" id="MobiDB-lite"/>
    </source>
</evidence>
<dbReference type="STRING" id="1449983.GCA_000647835_00133"/>
<reference evidence="2 5" key="2">
    <citation type="submission" date="2019-09" db="EMBL/GenBank/DDBJ databases">
        <title>Complete genome sequence of Sporolactobacillus terrae 70-3.</title>
        <authorList>
            <person name="Tanaka N."/>
            <person name="Shiwa Y."/>
            <person name="Fujita N."/>
            <person name="Tanasupawat S."/>
        </authorList>
    </citation>
    <scope>NUCLEOTIDE SEQUENCE [LARGE SCALE GENOMIC DNA]</scope>
    <source>
        <strain evidence="2 5">70-3</strain>
    </source>
</reference>
<dbReference type="SUPFAM" id="SSF48452">
    <property type="entry name" value="TPR-like"/>
    <property type="match status" value="1"/>
</dbReference>